<dbReference type="EMBL" id="BLXT01002015">
    <property type="protein sequence ID" value="GFN90319.1"/>
    <property type="molecule type" value="Genomic_DNA"/>
</dbReference>
<name>A0AAV3Z4D6_9GAST</name>
<sequence length="116" mass="13188">MDTIEMKKRMPEGDLEKNGGERPERKRPFTCDGTPSSSRQFLDERHGSGFIGTQDLHLESISVDYYATQGKDSLKPSGLVCKPQSRQCLEISKGPILTKWRMWQSRSGAPDIERCR</sequence>
<protein>
    <submittedName>
        <fullName evidence="2">Uncharacterized protein</fullName>
    </submittedName>
</protein>
<dbReference type="Proteomes" id="UP000735302">
    <property type="component" value="Unassembled WGS sequence"/>
</dbReference>
<accession>A0AAV3Z4D6</accession>
<feature type="region of interest" description="Disordered" evidence="1">
    <location>
        <begin position="1"/>
        <end position="46"/>
    </location>
</feature>
<evidence type="ECO:0000256" key="1">
    <source>
        <dbReference type="SAM" id="MobiDB-lite"/>
    </source>
</evidence>
<feature type="compositionally biased region" description="Basic and acidic residues" evidence="1">
    <location>
        <begin position="1"/>
        <end position="29"/>
    </location>
</feature>
<gene>
    <name evidence="2" type="ORF">PoB_001682500</name>
</gene>
<evidence type="ECO:0000313" key="2">
    <source>
        <dbReference type="EMBL" id="GFN90319.1"/>
    </source>
</evidence>
<dbReference type="AlphaFoldDB" id="A0AAV3Z4D6"/>
<evidence type="ECO:0000313" key="3">
    <source>
        <dbReference type="Proteomes" id="UP000735302"/>
    </source>
</evidence>
<reference evidence="2 3" key="1">
    <citation type="journal article" date="2021" name="Elife">
        <title>Chloroplast acquisition without the gene transfer in kleptoplastic sea slugs, Plakobranchus ocellatus.</title>
        <authorList>
            <person name="Maeda T."/>
            <person name="Takahashi S."/>
            <person name="Yoshida T."/>
            <person name="Shimamura S."/>
            <person name="Takaki Y."/>
            <person name="Nagai Y."/>
            <person name="Toyoda A."/>
            <person name="Suzuki Y."/>
            <person name="Arimoto A."/>
            <person name="Ishii H."/>
            <person name="Satoh N."/>
            <person name="Nishiyama T."/>
            <person name="Hasebe M."/>
            <person name="Maruyama T."/>
            <person name="Minagawa J."/>
            <person name="Obokata J."/>
            <person name="Shigenobu S."/>
        </authorList>
    </citation>
    <scope>NUCLEOTIDE SEQUENCE [LARGE SCALE GENOMIC DNA]</scope>
</reference>
<keyword evidence="3" id="KW-1185">Reference proteome</keyword>
<proteinExistence type="predicted"/>
<organism evidence="2 3">
    <name type="scientific">Plakobranchus ocellatus</name>
    <dbReference type="NCBI Taxonomy" id="259542"/>
    <lineage>
        <taxon>Eukaryota</taxon>
        <taxon>Metazoa</taxon>
        <taxon>Spiralia</taxon>
        <taxon>Lophotrochozoa</taxon>
        <taxon>Mollusca</taxon>
        <taxon>Gastropoda</taxon>
        <taxon>Heterobranchia</taxon>
        <taxon>Euthyneura</taxon>
        <taxon>Panpulmonata</taxon>
        <taxon>Sacoglossa</taxon>
        <taxon>Placobranchoidea</taxon>
        <taxon>Plakobranchidae</taxon>
        <taxon>Plakobranchus</taxon>
    </lineage>
</organism>
<comment type="caution">
    <text evidence="2">The sequence shown here is derived from an EMBL/GenBank/DDBJ whole genome shotgun (WGS) entry which is preliminary data.</text>
</comment>